<comment type="caution">
    <text evidence="3">The sequence shown here is derived from an EMBL/GenBank/DDBJ whole genome shotgun (WGS) entry which is preliminary data.</text>
</comment>
<dbReference type="InterPro" id="IPR013196">
    <property type="entry name" value="HTH_11"/>
</dbReference>
<keyword evidence="4" id="KW-1185">Reference proteome</keyword>
<evidence type="ECO:0000259" key="1">
    <source>
        <dbReference type="Pfam" id="PF08279"/>
    </source>
</evidence>
<dbReference type="AlphaFoldDB" id="A0A5C8ZA80"/>
<evidence type="ECO:0000313" key="4">
    <source>
        <dbReference type="Proteomes" id="UP000321764"/>
    </source>
</evidence>
<dbReference type="Gene3D" id="1.10.10.10">
    <property type="entry name" value="Winged helix-like DNA-binding domain superfamily/Winged helix DNA-binding domain"/>
    <property type="match status" value="1"/>
</dbReference>
<dbReference type="EMBL" id="VKAD01000001">
    <property type="protein sequence ID" value="TXR54677.1"/>
    <property type="molecule type" value="Genomic_DNA"/>
</dbReference>
<accession>A0A5C8ZA80</accession>
<dbReference type="Proteomes" id="UP000321764">
    <property type="component" value="Unassembled WGS sequence"/>
</dbReference>
<feature type="domain" description="WYL" evidence="2">
    <location>
        <begin position="155"/>
        <end position="220"/>
    </location>
</feature>
<evidence type="ECO:0000313" key="3">
    <source>
        <dbReference type="EMBL" id="TXR54677.1"/>
    </source>
</evidence>
<dbReference type="InterPro" id="IPR036388">
    <property type="entry name" value="WH-like_DNA-bd_sf"/>
</dbReference>
<dbReference type="InterPro" id="IPR026881">
    <property type="entry name" value="WYL_dom"/>
</dbReference>
<name>A0A5C8ZA80_9GAMM</name>
<dbReference type="InterPro" id="IPR051534">
    <property type="entry name" value="CBASS_pafABC_assoc_protein"/>
</dbReference>
<reference evidence="3 4" key="1">
    <citation type="submission" date="2019-07" db="EMBL/GenBank/DDBJ databases">
        <title>Reinekea sp. strain SSH23 genome sequencing and assembly.</title>
        <authorList>
            <person name="Kim I."/>
        </authorList>
    </citation>
    <scope>NUCLEOTIDE SEQUENCE [LARGE SCALE GENOMIC DNA]</scope>
    <source>
        <strain evidence="3 4">SSH23</strain>
    </source>
</reference>
<gene>
    <name evidence="3" type="ORF">FME95_09110</name>
</gene>
<protein>
    <submittedName>
        <fullName evidence="3">WYL domain-containing protein</fullName>
    </submittedName>
</protein>
<organism evidence="3 4">
    <name type="scientific">Reinekea thalattae</name>
    <dbReference type="NCBI Taxonomy" id="2593301"/>
    <lineage>
        <taxon>Bacteria</taxon>
        <taxon>Pseudomonadati</taxon>
        <taxon>Pseudomonadota</taxon>
        <taxon>Gammaproteobacteria</taxon>
        <taxon>Oceanospirillales</taxon>
        <taxon>Saccharospirillaceae</taxon>
        <taxon>Reinekea</taxon>
    </lineage>
</organism>
<dbReference type="PANTHER" id="PTHR34580">
    <property type="match status" value="1"/>
</dbReference>
<dbReference type="PANTHER" id="PTHR34580:SF1">
    <property type="entry name" value="PROTEIN PAFC"/>
    <property type="match status" value="1"/>
</dbReference>
<sequence length="244" mass="28250">MTNSSFEKRSDRRDRLIGLLQSEYYWQTSDLREELGISQRTLMRELAQLRDAGYPIESSRGVGGGIRLDGRWGVGRINLNHNEVLELILSLAIVESLKSPLLTSNLKAIKQKLFQVFPENQRAAVSDIRQRIMVGDIAKQYITSFYRAPEQAISEPVATSFLQQKLLKIEYVSEAGERSQRVIEAQYLLLNLPIWYIIGWDHLRESSRVFRIDRIQHATILDERFKLREKHVFSGIYSPSYPPI</sequence>
<dbReference type="RefSeq" id="WP_147714076.1">
    <property type="nucleotide sequence ID" value="NZ_VKAD01000001.1"/>
</dbReference>
<dbReference type="SUPFAM" id="SSF46785">
    <property type="entry name" value="Winged helix' DNA-binding domain"/>
    <property type="match status" value="1"/>
</dbReference>
<proteinExistence type="predicted"/>
<evidence type="ECO:0000259" key="2">
    <source>
        <dbReference type="Pfam" id="PF13280"/>
    </source>
</evidence>
<feature type="domain" description="Helix-turn-helix type 11" evidence="1">
    <location>
        <begin position="12"/>
        <end position="63"/>
    </location>
</feature>
<dbReference type="InterPro" id="IPR036390">
    <property type="entry name" value="WH_DNA-bd_sf"/>
</dbReference>
<dbReference type="Pfam" id="PF13280">
    <property type="entry name" value="WYL"/>
    <property type="match status" value="1"/>
</dbReference>
<dbReference type="Pfam" id="PF08279">
    <property type="entry name" value="HTH_11"/>
    <property type="match status" value="1"/>
</dbReference>
<dbReference type="PROSITE" id="PS52050">
    <property type="entry name" value="WYL"/>
    <property type="match status" value="1"/>
</dbReference>
<dbReference type="OrthoDB" id="9807255at2"/>